<dbReference type="EMBL" id="QXGE01004945">
    <property type="protein sequence ID" value="KAE9268986.1"/>
    <property type="molecule type" value="Genomic_DNA"/>
</dbReference>
<organism evidence="1 7">
    <name type="scientific">Phytophthora fragariae</name>
    <dbReference type="NCBI Taxonomy" id="53985"/>
    <lineage>
        <taxon>Eukaryota</taxon>
        <taxon>Sar</taxon>
        <taxon>Stramenopiles</taxon>
        <taxon>Oomycota</taxon>
        <taxon>Peronosporomycetes</taxon>
        <taxon>Peronosporales</taxon>
        <taxon>Peronosporaceae</taxon>
        <taxon>Phytophthora</taxon>
    </lineage>
</organism>
<evidence type="ECO:0000313" key="11">
    <source>
        <dbReference type="Proteomes" id="UP000440732"/>
    </source>
</evidence>
<evidence type="ECO:0000313" key="4">
    <source>
        <dbReference type="EMBL" id="KAE9164858.1"/>
    </source>
</evidence>
<sequence>MYLATCTAPWFAAALPRPCTVRASCTARHACGPPTVAGVHSEKTPKSAYYELFFSKDAYRVKTRIPVSDSSV</sequence>
<evidence type="ECO:0000313" key="2">
    <source>
        <dbReference type="EMBL" id="KAE9061582.1"/>
    </source>
</evidence>
<dbReference type="EMBL" id="QXGF01004580">
    <property type="protein sequence ID" value="KAE8919589.1"/>
    <property type="molecule type" value="Genomic_DNA"/>
</dbReference>
<dbReference type="Proteomes" id="UP000440732">
    <property type="component" value="Unassembled WGS sequence"/>
</dbReference>
<dbReference type="EMBL" id="QXGB01004839">
    <property type="protein sequence ID" value="KAE9164858.1"/>
    <property type="molecule type" value="Genomic_DNA"/>
</dbReference>
<evidence type="ECO:0000313" key="5">
    <source>
        <dbReference type="EMBL" id="KAE9168345.1"/>
    </source>
</evidence>
<dbReference type="EMBL" id="QXFZ01005221">
    <property type="protein sequence ID" value="KAE9061582.1"/>
    <property type="molecule type" value="Genomic_DNA"/>
</dbReference>
<evidence type="ECO:0000313" key="6">
    <source>
        <dbReference type="EMBL" id="KAE9268986.1"/>
    </source>
</evidence>
<dbReference type="Proteomes" id="UP000433483">
    <property type="component" value="Unassembled WGS sequence"/>
</dbReference>
<gene>
    <name evidence="6" type="ORF">PF001_g29423</name>
    <name evidence="5" type="ORF">PF002_g30640</name>
    <name evidence="4" type="ORF">PF005_g29845</name>
    <name evidence="3" type="ORF">PF006_g30053</name>
    <name evidence="2" type="ORF">PF007_g30205</name>
    <name evidence="1" type="ORF">PF009_g30106</name>
</gene>
<protein>
    <submittedName>
        <fullName evidence="1">Uncharacterized protein</fullName>
    </submittedName>
</protein>
<dbReference type="Proteomes" id="UP000429523">
    <property type="component" value="Unassembled WGS sequence"/>
</dbReference>
<evidence type="ECO:0000313" key="12">
    <source>
        <dbReference type="Proteomes" id="UP000441208"/>
    </source>
</evidence>
<evidence type="ECO:0000313" key="1">
    <source>
        <dbReference type="EMBL" id="KAE8919589.1"/>
    </source>
</evidence>
<evidence type="ECO:0000313" key="3">
    <source>
        <dbReference type="EMBL" id="KAE9067163.1"/>
    </source>
</evidence>
<dbReference type="Proteomes" id="UP000437068">
    <property type="component" value="Unassembled WGS sequence"/>
</dbReference>
<evidence type="ECO:0000313" key="9">
    <source>
        <dbReference type="Proteomes" id="UP000437068"/>
    </source>
</evidence>
<accession>A0A6A3DDX4</accession>
<evidence type="ECO:0000313" key="7">
    <source>
        <dbReference type="Proteomes" id="UP000429523"/>
    </source>
</evidence>
<name>A0A6A3DDX4_9STRA</name>
<reference evidence="7 8" key="1">
    <citation type="submission" date="2018-08" db="EMBL/GenBank/DDBJ databases">
        <title>Genomic investigation of the strawberry pathogen Phytophthora fragariae indicates pathogenicity is determined by transcriptional variation in three key races.</title>
        <authorList>
            <person name="Adams T.M."/>
            <person name="Armitage A.D."/>
            <person name="Sobczyk M.K."/>
            <person name="Bates H.J."/>
            <person name="Dunwell J.M."/>
            <person name="Nellist C.F."/>
            <person name="Harrison R.J."/>
        </authorList>
    </citation>
    <scope>NUCLEOTIDE SEQUENCE [LARGE SCALE GENOMIC DNA]</scope>
    <source>
        <strain evidence="6 9">A4</strain>
        <strain evidence="5 10">BC-1</strain>
        <strain evidence="4 8">NOV-27</strain>
        <strain evidence="3 11">NOV-5</strain>
        <strain evidence="2 12">NOV-71</strain>
        <strain evidence="1 7">NOV-9</strain>
    </source>
</reference>
<dbReference type="EMBL" id="QXGD01004893">
    <property type="protein sequence ID" value="KAE9168345.1"/>
    <property type="molecule type" value="Genomic_DNA"/>
</dbReference>
<evidence type="ECO:0000313" key="10">
    <source>
        <dbReference type="Proteomes" id="UP000440367"/>
    </source>
</evidence>
<dbReference type="AlphaFoldDB" id="A0A6A3DDX4"/>
<keyword evidence="8" id="KW-1185">Reference proteome</keyword>
<proteinExistence type="predicted"/>
<evidence type="ECO:0000313" key="8">
    <source>
        <dbReference type="Proteomes" id="UP000433483"/>
    </source>
</evidence>
<dbReference type="Proteomes" id="UP000440367">
    <property type="component" value="Unassembled WGS sequence"/>
</dbReference>
<dbReference type="Proteomes" id="UP000441208">
    <property type="component" value="Unassembled WGS sequence"/>
</dbReference>
<dbReference type="EMBL" id="QXGA01005431">
    <property type="protein sequence ID" value="KAE9067163.1"/>
    <property type="molecule type" value="Genomic_DNA"/>
</dbReference>
<comment type="caution">
    <text evidence="1">The sequence shown here is derived from an EMBL/GenBank/DDBJ whole genome shotgun (WGS) entry which is preliminary data.</text>
</comment>